<dbReference type="CDD" id="cd18033">
    <property type="entry name" value="DEXDc_FANCM"/>
    <property type="match status" value="1"/>
</dbReference>
<dbReference type="Proteomes" id="UP000008854">
    <property type="component" value="Unassembled WGS sequence"/>
</dbReference>
<dbReference type="PANTHER" id="PTHR14025">
    <property type="entry name" value="FANCONI ANEMIA GROUP M FANCM FAMILY MEMBER"/>
    <property type="match status" value="1"/>
</dbReference>
<dbReference type="Gene3D" id="3.40.50.300">
    <property type="entry name" value="P-loop containing nucleotide triphosphate hydrolases"/>
    <property type="match status" value="2"/>
</dbReference>
<evidence type="ECO:0000256" key="3">
    <source>
        <dbReference type="ARBA" id="ARBA00022741"/>
    </source>
</evidence>
<dbReference type="GO" id="GO:0016787">
    <property type="term" value="F:hydrolase activity"/>
    <property type="evidence" value="ECO:0007669"/>
    <property type="project" value="UniProtKB-KW"/>
</dbReference>
<dbReference type="PROSITE" id="PS51194">
    <property type="entry name" value="HELICASE_CTER"/>
    <property type="match status" value="1"/>
</dbReference>
<dbReference type="SUPFAM" id="SSF52540">
    <property type="entry name" value="P-loop containing nucleoside triphosphate hydrolases"/>
    <property type="match status" value="1"/>
</dbReference>
<evidence type="ECO:0000256" key="5">
    <source>
        <dbReference type="ARBA" id="ARBA00022806"/>
    </source>
</evidence>
<keyword evidence="10" id="KW-1185">Reference proteome</keyword>
<dbReference type="GO" id="GO:0009378">
    <property type="term" value="F:four-way junction helicase activity"/>
    <property type="evidence" value="ECO:0007669"/>
    <property type="project" value="TreeGrafter"/>
</dbReference>
<dbReference type="InterPro" id="IPR027417">
    <property type="entry name" value="P-loop_NTPase"/>
</dbReference>
<dbReference type="FunFam" id="3.40.50.300:FF:000861">
    <property type="entry name" value="Fanconi anemia, complementation group M"/>
    <property type="match status" value="1"/>
</dbReference>
<dbReference type="ExpressionAtlas" id="A0A3Q0KIJ7">
    <property type="expression patterns" value="baseline and differential"/>
</dbReference>
<dbReference type="GO" id="GO:0036297">
    <property type="term" value="P:interstrand cross-link repair"/>
    <property type="evidence" value="ECO:0007669"/>
    <property type="project" value="TreeGrafter"/>
</dbReference>
<dbReference type="AlphaFoldDB" id="A0A3Q0KIJ7"/>
<dbReference type="WBParaSite" id="Smp_083710.1">
    <property type="protein sequence ID" value="Smp_083710.1"/>
    <property type="gene ID" value="Smp_083710"/>
</dbReference>
<dbReference type="CDD" id="cd12091">
    <property type="entry name" value="FANCM_ID"/>
    <property type="match status" value="1"/>
</dbReference>
<dbReference type="Pfam" id="PF00270">
    <property type="entry name" value="DEAD"/>
    <property type="match status" value="1"/>
</dbReference>
<sequence length="1394" mass="156830">MRQTSLLRSWTSLIPSHPIISNNHASTVNSSSKTLKSVDSDDIFVANILDKFNNVPESNTNPHKNEVCENAQIIIDALERKPVVYHPTANDSEHLEGFDVDAGAEWIYPSDSSIRKYQLNIIEQCLYKNTLVCLPTGLGKTFVAAVVIYNFFRWYPTGRFVFMAPTRPLVTQQLTSCSEFIGPLKENIAEVTGSIAQNKRKTIWSTYQVLFLTPQVLMNDLQTGVCPANSIRLLIFDEAHKATGNHAYCQVLRILTNPPHTHRQFRIVALSATPAADIEGVQTLIANLLISHLELRTDTSADVRPYTQHRELEAVVVPLGPELTRYRNQLIECIRMPLDRLYQRGALSECYDLRPEKLAKYTIIKAREKWSSQTFPSINSTENSSIQCDFALVICLLHGLELLVQHGLRPLYRYLEGVYSGNRASSLVRSQLNKLPNMNHLWTELAQRFGMNVECTDGTWKQELIHADLLHSQAPFLAGHPKLDKLRDILLGHFNFEDRKNTHEQSSTRAIVFTQFRDSVEEIMHMLKPLKPLIRPASFIGQGTRVNGSPQLTNQYESPNLKNSRLSNAHSGISQRDQIRVMDGFRSGVYNTLVSTCIGEEGIDVGQVDLIVCFDASKSPIQLMQRQGRTGRKRLGRIVVLLTEGREERNHAVSIARTSSVHKALLEGNAYCKLAFYPHNPRMVPIGVHPKLQFKCLRIEKVFTNQISGQKQPGVQKKSSYEDIYRLHAESVKLDRLHIRLHPLALGRIQHISKSDDVDNFNSDHPTVTDIYNLTSQERLAVFRETMQSSLVPGSNVGSSSSSQHLMSILRLVEMHRHSMTQLSYHALGIRKIDINTKMSELIKISSSLPSSQLDLHSPSQCHHDLDELTTNTLPAPEISDPVLDIIQDLRMVKGLVSNKIFFDPRLSELTDCTKQFTQVLHSINTNSHEPITVASLQTALNKWLEFMIGQNHSSPTVSTSPKLNLKLSIENSLLEAINTELLISEEDSLTMKGLHTIDSKFHDKQLALMSQSTEVPSFDVVKDIVQAFSLPSTVISLAQSTPFGRGCVKQPIISSSSQVNPDEALALLENSTIHLDASTLLDEELTILELPTTAQSVVFAGSPFPQLSGFHKSVDLFTFETKLSLGTELGDIIKPTQTTEKMDTFSDLDRLKNGYFSTASNSSLDSQIDWSPVEQTTEVLNTGDLLYSSSPIKLSNIEAVPGNEFKNNNFSCETSDKELSGTSHESLSEFTLLNGLNKKVRNKNTKHAGSELFLSQAECTSNDSSDQFHPEDQDIYDDSFINDEYTNVTCDSSRSDMKMYLQSIRSPQIFPRNVRNPWTNKRNILPKISEKCDDMSNSFIFSQTPEQDEYQMDSFCVDDDDSPSLHKETHKLIASKPNRRRVRTGTQIQQPFF</sequence>
<comment type="subcellular location">
    <subcellularLocation>
        <location evidence="1">Nucleus</location>
    </subcellularLocation>
</comment>
<dbReference type="Pfam" id="PF00271">
    <property type="entry name" value="Helicase_C"/>
    <property type="match status" value="1"/>
</dbReference>
<evidence type="ECO:0000259" key="8">
    <source>
        <dbReference type="PROSITE" id="PS51192"/>
    </source>
</evidence>
<comment type="similarity">
    <text evidence="2">Belongs to the DEAD box helicase family. DEAH subfamily. FANCM sub-subfamily.</text>
</comment>
<dbReference type="GO" id="GO:0005524">
    <property type="term" value="F:ATP binding"/>
    <property type="evidence" value="ECO:0007669"/>
    <property type="project" value="UniProtKB-KW"/>
</dbReference>
<dbReference type="InterPro" id="IPR044749">
    <property type="entry name" value="FANCM_DEXDc"/>
</dbReference>
<keyword evidence="3" id="KW-0547">Nucleotide-binding</keyword>
<keyword evidence="6" id="KW-0067">ATP-binding</keyword>
<dbReference type="SMART" id="SM00487">
    <property type="entry name" value="DEXDc"/>
    <property type="match status" value="1"/>
</dbReference>
<proteinExistence type="inferred from homology"/>
<keyword evidence="5" id="KW-0347">Helicase</keyword>
<dbReference type="InterPro" id="IPR001650">
    <property type="entry name" value="Helicase_C-like"/>
</dbReference>
<keyword evidence="4" id="KW-0378">Hydrolase</keyword>
<accession>A0A3Q0KIJ7</accession>
<dbReference type="GO" id="GO:0000400">
    <property type="term" value="F:four-way junction DNA binding"/>
    <property type="evidence" value="ECO:0007669"/>
    <property type="project" value="TreeGrafter"/>
</dbReference>
<dbReference type="SMART" id="SM00490">
    <property type="entry name" value="HELICc"/>
    <property type="match status" value="1"/>
</dbReference>
<dbReference type="InterPro" id="IPR011545">
    <property type="entry name" value="DEAD/DEAH_box_helicase_dom"/>
</dbReference>
<feature type="domain" description="Helicase C-terminal" evidence="9">
    <location>
        <begin position="495"/>
        <end position="682"/>
    </location>
</feature>
<evidence type="ECO:0000259" key="9">
    <source>
        <dbReference type="PROSITE" id="PS51194"/>
    </source>
</evidence>
<evidence type="ECO:0000256" key="6">
    <source>
        <dbReference type="ARBA" id="ARBA00022840"/>
    </source>
</evidence>
<dbReference type="STRING" id="6183.A0A3Q0KIJ7"/>
<organism evidence="10 11">
    <name type="scientific">Schistosoma mansoni</name>
    <name type="common">Blood fluke</name>
    <dbReference type="NCBI Taxonomy" id="6183"/>
    <lineage>
        <taxon>Eukaryota</taxon>
        <taxon>Metazoa</taxon>
        <taxon>Spiralia</taxon>
        <taxon>Lophotrochozoa</taxon>
        <taxon>Platyhelminthes</taxon>
        <taxon>Trematoda</taxon>
        <taxon>Digenea</taxon>
        <taxon>Strigeidida</taxon>
        <taxon>Schistosomatoidea</taxon>
        <taxon>Schistosomatidae</taxon>
        <taxon>Schistosoma</taxon>
    </lineage>
</organism>
<reference evidence="11" key="2">
    <citation type="submission" date="2018-12" db="UniProtKB">
        <authorList>
            <consortium name="WormBaseParasite"/>
        </authorList>
    </citation>
    <scope>IDENTIFICATION</scope>
    <source>
        <strain evidence="11">Puerto Rican</strain>
    </source>
</reference>
<evidence type="ECO:0000256" key="2">
    <source>
        <dbReference type="ARBA" id="ARBA00009889"/>
    </source>
</evidence>
<evidence type="ECO:0000313" key="10">
    <source>
        <dbReference type="Proteomes" id="UP000008854"/>
    </source>
</evidence>
<dbReference type="InterPro" id="IPR039686">
    <property type="entry name" value="FANCM/Mph1-like_ID"/>
</dbReference>
<feature type="domain" description="Helicase ATP-binding" evidence="8">
    <location>
        <begin position="121"/>
        <end position="292"/>
    </location>
</feature>
<evidence type="ECO:0000256" key="7">
    <source>
        <dbReference type="ARBA" id="ARBA00023242"/>
    </source>
</evidence>
<name>A0A3Q0KIJ7_SCHMA</name>
<dbReference type="GO" id="GO:0005634">
    <property type="term" value="C:nucleus"/>
    <property type="evidence" value="ECO:0007669"/>
    <property type="project" value="UniProtKB-SubCell"/>
</dbReference>
<evidence type="ECO:0000256" key="1">
    <source>
        <dbReference type="ARBA" id="ARBA00004123"/>
    </source>
</evidence>
<protein>
    <submittedName>
        <fullName evidence="11">Fanconi anemia group M protein</fullName>
    </submittedName>
</protein>
<dbReference type="PROSITE" id="PS51192">
    <property type="entry name" value="HELICASE_ATP_BIND_1"/>
    <property type="match status" value="1"/>
</dbReference>
<dbReference type="InterPro" id="IPR014001">
    <property type="entry name" value="Helicase_ATP-bd"/>
</dbReference>
<reference evidence="10" key="1">
    <citation type="journal article" date="2012" name="PLoS Negl. Trop. Dis.">
        <title>A systematically improved high quality genome and transcriptome of the human blood fluke Schistosoma mansoni.</title>
        <authorList>
            <person name="Protasio A.V."/>
            <person name="Tsai I.J."/>
            <person name="Babbage A."/>
            <person name="Nichol S."/>
            <person name="Hunt M."/>
            <person name="Aslett M.A."/>
            <person name="De Silva N."/>
            <person name="Velarde G.S."/>
            <person name="Anderson T.J."/>
            <person name="Clark R.C."/>
            <person name="Davidson C."/>
            <person name="Dillon G.P."/>
            <person name="Holroyd N.E."/>
            <person name="LoVerde P.T."/>
            <person name="Lloyd C."/>
            <person name="McQuillan J."/>
            <person name="Oliveira G."/>
            <person name="Otto T.D."/>
            <person name="Parker-Manuel S.J."/>
            <person name="Quail M.A."/>
            <person name="Wilson R.A."/>
            <person name="Zerlotini A."/>
            <person name="Dunne D.W."/>
            <person name="Berriman M."/>
        </authorList>
    </citation>
    <scope>NUCLEOTIDE SEQUENCE [LARGE SCALE GENOMIC DNA]</scope>
    <source>
        <strain evidence="10">Puerto Rican</strain>
    </source>
</reference>
<dbReference type="GO" id="GO:0045003">
    <property type="term" value="P:double-strand break repair via synthesis-dependent strand annealing"/>
    <property type="evidence" value="ECO:0007669"/>
    <property type="project" value="TreeGrafter"/>
</dbReference>
<dbReference type="GO" id="GO:0043138">
    <property type="term" value="F:3'-5' DNA helicase activity"/>
    <property type="evidence" value="ECO:0007669"/>
    <property type="project" value="InterPro"/>
</dbReference>
<evidence type="ECO:0000313" key="11">
    <source>
        <dbReference type="WBParaSite" id="Smp_083710.1"/>
    </source>
</evidence>
<dbReference type="Gene3D" id="1.20.1320.20">
    <property type="entry name" value="hef helicase domain"/>
    <property type="match status" value="1"/>
</dbReference>
<dbReference type="PANTHER" id="PTHR14025:SF20">
    <property type="entry name" value="FANCONI ANEMIA GROUP M PROTEIN"/>
    <property type="match status" value="1"/>
</dbReference>
<keyword evidence="7" id="KW-0539">Nucleus</keyword>
<dbReference type="InParanoid" id="A0A3Q0KIJ7"/>
<evidence type="ECO:0000256" key="4">
    <source>
        <dbReference type="ARBA" id="ARBA00022801"/>
    </source>
</evidence>